<evidence type="ECO:0008006" key="5">
    <source>
        <dbReference type="Google" id="ProtNLM"/>
    </source>
</evidence>
<dbReference type="InterPro" id="IPR015943">
    <property type="entry name" value="WD40/YVTN_repeat-like_dom_sf"/>
</dbReference>
<dbReference type="PANTHER" id="PTHR10856:SF20">
    <property type="entry name" value="CORONIN-7"/>
    <property type="match status" value="1"/>
</dbReference>
<evidence type="ECO:0000256" key="1">
    <source>
        <dbReference type="ARBA" id="ARBA00009482"/>
    </source>
</evidence>
<evidence type="ECO:0000313" key="3">
    <source>
        <dbReference type="EMBL" id="KAG7305144.1"/>
    </source>
</evidence>
<dbReference type="Gene3D" id="2.130.10.10">
    <property type="entry name" value="YVTN repeat-like/Quinoprotein amine dehydrogenase"/>
    <property type="match status" value="2"/>
</dbReference>
<feature type="region of interest" description="Disordered" evidence="2">
    <location>
        <begin position="471"/>
        <end position="523"/>
    </location>
</feature>
<name>A0ABQ7QIU6_PLUXY</name>
<dbReference type="Proteomes" id="UP000823941">
    <property type="component" value="Chromosome 14"/>
</dbReference>
<keyword evidence="4" id="KW-1185">Reference proteome</keyword>
<sequence length="552" mass="61277">MDWSISGEYLATLCKDGNIRIYNPRASPDPIRSGPGPAGSRGGRVVWALHDTHLVVTGFDKVSERQILLYSASSLAAPLCTVGLDVSPAILQLHIDHDSRTLFLTGRRYKYTVTDIAFRIHPPCILLYSASSLAAPLCTVGLDVSPAILQLPIDHDSRTLFLTGRVTLRIHPPCILLYSASSLAAPLCTVGLDVSPAILQLHIDHDSRRLFLTGRRYKYSVTDIALRIDPPRILLYSASSLAAPLCTVGLDVSPAMLTGRRYKHSHQFSVTDIYGYSDNRVSERQILLYSASSLAALLCTVGLDVSPAILQLHIDHDSRTLFLTGRGDSTIYCYEVTCEAPYLCPLSHHRCARLHQGLSFLQKNHVAVEKVEFARALRLTNGCIEPLSFTVPRIKGLSFLQKNHVAVEKVEFARALRLTNGCIEPLSFTVPRIKSELFQDDLFPPTLVTWEPWQEAKAWFASAPVSPRLHSLQPPGMESLSAHSLPSPQPKEAKEKERAVQKPKPDLIKSHVPYDPKDKQDSIMKSMSAKVQVNLKLEQDNMEGVDETEWEQ</sequence>
<dbReference type="InterPro" id="IPR015505">
    <property type="entry name" value="Coronin"/>
</dbReference>
<dbReference type="SMART" id="SM01167">
    <property type="entry name" value="DUF1900"/>
    <property type="match status" value="1"/>
</dbReference>
<evidence type="ECO:0000313" key="4">
    <source>
        <dbReference type="Proteomes" id="UP000823941"/>
    </source>
</evidence>
<accession>A0ABQ7QIU6</accession>
<gene>
    <name evidence="3" type="ORF">JYU34_010644</name>
</gene>
<dbReference type="PANTHER" id="PTHR10856">
    <property type="entry name" value="CORONIN"/>
    <property type="match status" value="1"/>
</dbReference>
<reference evidence="3 4" key="1">
    <citation type="submission" date="2021-06" db="EMBL/GenBank/DDBJ databases">
        <title>A haploid diamondback moth (Plutella xylostella L.) genome assembly resolves 31 chromosomes and identifies a diamide resistance mutation.</title>
        <authorList>
            <person name="Ward C.M."/>
            <person name="Perry K.D."/>
            <person name="Baker G."/>
            <person name="Powis K."/>
            <person name="Heckel D.G."/>
            <person name="Baxter S.W."/>
        </authorList>
    </citation>
    <scope>NUCLEOTIDE SEQUENCE [LARGE SCALE GENOMIC DNA]</scope>
    <source>
        <strain evidence="3 4">LV</strain>
        <tissue evidence="3">Single pupa</tissue>
    </source>
</reference>
<evidence type="ECO:0000256" key="2">
    <source>
        <dbReference type="SAM" id="MobiDB-lite"/>
    </source>
</evidence>
<organism evidence="3 4">
    <name type="scientific">Plutella xylostella</name>
    <name type="common">Diamondback moth</name>
    <name type="synonym">Plutella maculipennis</name>
    <dbReference type="NCBI Taxonomy" id="51655"/>
    <lineage>
        <taxon>Eukaryota</taxon>
        <taxon>Metazoa</taxon>
        <taxon>Ecdysozoa</taxon>
        <taxon>Arthropoda</taxon>
        <taxon>Hexapoda</taxon>
        <taxon>Insecta</taxon>
        <taxon>Pterygota</taxon>
        <taxon>Neoptera</taxon>
        <taxon>Endopterygota</taxon>
        <taxon>Lepidoptera</taxon>
        <taxon>Glossata</taxon>
        <taxon>Ditrysia</taxon>
        <taxon>Yponomeutoidea</taxon>
        <taxon>Plutellidae</taxon>
        <taxon>Plutella</taxon>
    </lineage>
</organism>
<dbReference type="EMBL" id="JAHIBW010000014">
    <property type="protein sequence ID" value="KAG7305144.1"/>
    <property type="molecule type" value="Genomic_DNA"/>
</dbReference>
<proteinExistence type="inferred from homology"/>
<dbReference type="SUPFAM" id="SSF101908">
    <property type="entry name" value="Putative isomerase YbhE"/>
    <property type="match status" value="1"/>
</dbReference>
<protein>
    <recommendedName>
        <fullName evidence="5">Coronin-7</fullName>
    </recommendedName>
</protein>
<comment type="similarity">
    <text evidence="1">Belongs to the WD repeat coronin family.</text>
</comment>
<comment type="caution">
    <text evidence="3">The sequence shown here is derived from an EMBL/GenBank/DDBJ whole genome shotgun (WGS) entry which is preliminary data.</text>
</comment>
<feature type="compositionally biased region" description="Basic and acidic residues" evidence="2">
    <location>
        <begin position="491"/>
        <end position="522"/>
    </location>
</feature>
<dbReference type="Pfam" id="PF16300">
    <property type="entry name" value="WD40_4"/>
    <property type="match status" value="2"/>
</dbReference>